<evidence type="ECO:0000256" key="3">
    <source>
        <dbReference type="ARBA" id="ARBA00004991"/>
    </source>
</evidence>
<dbReference type="EMBL" id="BNJQ01000004">
    <property type="protein sequence ID" value="GHP03053.1"/>
    <property type="molecule type" value="Genomic_DNA"/>
</dbReference>
<dbReference type="InterPro" id="IPR015422">
    <property type="entry name" value="PyrdxlP-dep_Trfase_small"/>
</dbReference>
<dbReference type="SUPFAM" id="SSF51735">
    <property type="entry name" value="NAD(P)-binding Rossmann-fold domains"/>
    <property type="match status" value="1"/>
</dbReference>
<organism evidence="11 12">
    <name type="scientific">Pycnococcus provasolii</name>
    <dbReference type="NCBI Taxonomy" id="41880"/>
    <lineage>
        <taxon>Eukaryota</taxon>
        <taxon>Viridiplantae</taxon>
        <taxon>Chlorophyta</taxon>
        <taxon>Pseudoscourfieldiophyceae</taxon>
        <taxon>Pseudoscourfieldiales</taxon>
        <taxon>Pycnococcaceae</taxon>
        <taxon>Pycnococcus</taxon>
    </lineage>
</organism>
<dbReference type="AlphaFoldDB" id="A0A830H9F2"/>
<evidence type="ECO:0000256" key="8">
    <source>
        <dbReference type="ARBA" id="ARBA00023315"/>
    </source>
</evidence>
<gene>
    <name evidence="11" type="ORF">PPROV_000180800</name>
</gene>
<keyword evidence="12" id="KW-1185">Reference proteome</keyword>
<dbReference type="InterPro" id="IPR015424">
    <property type="entry name" value="PyrdxlP-dep_Trfase"/>
</dbReference>
<evidence type="ECO:0000256" key="6">
    <source>
        <dbReference type="ARBA" id="ARBA00022898"/>
    </source>
</evidence>
<evidence type="ECO:0000256" key="7">
    <source>
        <dbReference type="ARBA" id="ARBA00022919"/>
    </source>
</evidence>
<dbReference type="Gene3D" id="3.40.640.10">
    <property type="entry name" value="Type I PLP-dependent aspartate aminotransferase-like (Major domain)"/>
    <property type="match status" value="1"/>
</dbReference>
<keyword evidence="7" id="KW-0443">Lipid metabolism</keyword>
<comment type="caution">
    <text evidence="11">The sequence shown here is derived from an EMBL/GenBank/DDBJ whole genome shotgun (WGS) entry which is preliminary data.</text>
</comment>
<dbReference type="InterPro" id="IPR004839">
    <property type="entry name" value="Aminotransferase_I/II_large"/>
</dbReference>
<dbReference type="UniPathway" id="UPA00222"/>
<dbReference type="Pfam" id="PF01370">
    <property type="entry name" value="Epimerase"/>
    <property type="match status" value="1"/>
</dbReference>
<dbReference type="InterPro" id="IPR001917">
    <property type="entry name" value="Aminotrans_II_pyridoxalP_BS"/>
</dbReference>
<comment type="cofactor">
    <cofactor evidence="1">
        <name>pyridoxal 5'-phosphate</name>
        <dbReference type="ChEBI" id="CHEBI:597326"/>
    </cofactor>
</comment>
<keyword evidence="5" id="KW-0808">Transferase</keyword>
<dbReference type="Gene3D" id="3.40.50.720">
    <property type="entry name" value="NAD(P)-binding Rossmann-like Domain"/>
    <property type="match status" value="1"/>
</dbReference>
<evidence type="ECO:0000256" key="2">
    <source>
        <dbReference type="ARBA" id="ARBA00004760"/>
    </source>
</evidence>
<evidence type="ECO:0008006" key="13">
    <source>
        <dbReference type="Google" id="ProtNLM"/>
    </source>
</evidence>
<evidence type="ECO:0000313" key="12">
    <source>
        <dbReference type="Proteomes" id="UP000660262"/>
    </source>
</evidence>
<sequence length="772" mass="82994">MATSTPKFLVTGSTGQLGVQLVSLLRSTFGAASTLATDVRLPTDQNMLNEGPYAFLDVTNGDAVRRLADQHEATHIVHLASLLSAVGEANPELALRIGNEGTKNVLEAARDCEGGSPRTVYAPSSIAVFGPSAGKVAGDKSHLMPSTVYGITKVHLELLGAYYRKKYGVDFRSLRYPGVVSATPGGGGTTDWSMDMLMYARQMLSDKAAGKTTTAIPFECFLKKDTFLPYVSMDDTLNETVKFMSASQPPQCTYSVTGLSFTPEQLHESIRRHIPEFEVTYNPCAVRQKIADSWPDSCEDSAARRDWNWNPAVSTADALVDQILFHEEEEDEEEVVVAVGQRSAVGGGGIRSSGMRHGPSGVRLFSSSAAAMPAAAEKTPLKHLTDAIEEAKGNGTFKRERTITTPQSPHVHVAESNSEVLNFCANNYLGLANHPALKEAAIAAIASHGVGMASVRFICGTTDLHRKLEHTISDFHHADDTILYPSCFDANAGLFETILGPEDAVISDALNHASIIDGIRLCKAKRFRYAHADLADLEEKLVEARDARVRMIATDGVFSMDGDHAPLKEIVRLAKKHDALVMVDECHATGVIGKTGRGTLELEGVLGEVDIVTSTLGKAMGGASGGFTTGRQEIIDVLRQKSRPYLFSNSVPPPLVAAATAAFDVLEKEGEPMLAHLQNNAQTFRKLLTEAGFTLKPGNHPIVPVMLFDAPVAAKFSEELSKRGIYAVAFSYPVVPKGQARIRTQMSAAHTLEDVQYAANAFIEAGKVSGAI</sequence>
<dbReference type="GO" id="GO:0006665">
    <property type="term" value="P:sphingolipid metabolic process"/>
    <property type="evidence" value="ECO:0007669"/>
    <property type="project" value="UniProtKB-UniPathway"/>
</dbReference>
<dbReference type="NCBIfam" id="TIGR01822">
    <property type="entry name" value="2am3keto_CoA"/>
    <property type="match status" value="1"/>
</dbReference>
<accession>A0A830H9F2</accession>
<evidence type="ECO:0000256" key="1">
    <source>
        <dbReference type="ARBA" id="ARBA00001933"/>
    </source>
</evidence>
<dbReference type="FunFam" id="3.40.640.10:FF:000006">
    <property type="entry name" value="5-aminolevulinate synthase, mitochondrial"/>
    <property type="match status" value="1"/>
</dbReference>
<dbReference type="InterPro" id="IPR050087">
    <property type="entry name" value="AON_synthase_class-II"/>
</dbReference>
<feature type="domain" description="Aminotransferase class I/classII large" evidence="9">
    <location>
        <begin position="419"/>
        <end position="762"/>
    </location>
</feature>
<protein>
    <recommendedName>
        <fullName evidence="13">Serine C-palmitoyltransferase</fullName>
    </recommendedName>
</protein>
<dbReference type="Proteomes" id="UP000660262">
    <property type="component" value="Unassembled WGS sequence"/>
</dbReference>
<evidence type="ECO:0000259" key="9">
    <source>
        <dbReference type="Pfam" id="PF00155"/>
    </source>
</evidence>
<dbReference type="OrthoDB" id="10263824at2759"/>
<comment type="similarity">
    <text evidence="4">Belongs to the class-II pyridoxal-phosphate-dependent aminotransferase family.</text>
</comment>
<keyword evidence="7" id="KW-0746">Sphingolipid metabolism</keyword>
<dbReference type="PROSITE" id="PS00599">
    <property type="entry name" value="AA_TRANSFER_CLASS_2"/>
    <property type="match status" value="1"/>
</dbReference>
<name>A0A830H9F2_9CHLO</name>
<dbReference type="InterPro" id="IPR036291">
    <property type="entry name" value="NAD(P)-bd_dom_sf"/>
</dbReference>
<evidence type="ECO:0000313" key="11">
    <source>
        <dbReference type="EMBL" id="GHP03053.1"/>
    </source>
</evidence>
<keyword evidence="6" id="KW-0663">Pyridoxal phosphate</keyword>
<dbReference type="HAMAP" id="MF_00985">
    <property type="entry name" value="2am3keto_CoA_ligase"/>
    <property type="match status" value="1"/>
</dbReference>
<dbReference type="Pfam" id="PF00155">
    <property type="entry name" value="Aminotran_1_2"/>
    <property type="match status" value="1"/>
</dbReference>
<dbReference type="PANTHER" id="PTHR13693">
    <property type="entry name" value="CLASS II AMINOTRANSFERASE/8-AMINO-7-OXONONANOATE SYNTHASE"/>
    <property type="match status" value="1"/>
</dbReference>
<dbReference type="CDD" id="cd06454">
    <property type="entry name" value="KBL_like"/>
    <property type="match status" value="1"/>
</dbReference>
<comment type="pathway">
    <text evidence="3">Sphingolipid metabolism.</text>
</comment>
<dbReference type="InterPro" id="IPR015421">
    <property type="entry name" value="PyrdxlP-dep_Trfase_major"/>
</dbReference>
<dbReference type="GO" id="GO:0030170">
    <property type="term" value="F:pyridoxal phosphate binding"/>
    <property type="evidence" value="ECO:0007669"/>
    <property type="project" value="InterPro"/>
</dbReference>
<dbReference type="GO" id="GO:0016020">
    <property type="term" value="C:membrane"/>
    <property type="evidence" value="ECO:0007669"/>
    <property type="project" value="GOC"/>
</dbReference>
<evidence type="ECO:0000256" key="5">
    <source>
        <dbReference type="ARBA" id="ARBA00022679"/>
    </source>
</evidence>
<proteinExistence type="inferred from homology"/>
<feature type="domain" description="NAD-dependent epimerase/dehydratase" evidence="10">
    <location>
        <begin position="9"/>
        <end position="187"/>
    </location>
</feature>
<dbReference type="InterPro" id="IPR001509">
    <property type="entry name" value="Epimerase_deHydtase"/>
</dbReference>
<evidence type="ECO:0000259" key="10">
    <source>
        <dbReference type="Pfam" id="PF01370"/>
    </source>
</evidence>
<dbReference type="GO" id="GO:0008890">
    <property type="term" value="F:glycine C-acetyltransferase activity"/>
    <property type="evidence" value="ECO:0007669"/>
    <property type="project" value="InterPro"/>
</dbReference>
<keyword evidence="8" id="KW-0012">Acyltransferase</keyword>
<reference evidence="11" key="1">
    <citation type="submission" date="2020-10" db="EMBL/GenBank/DDBJ databases">
        <title>Unveiling of a novel bifunctional photoreceptor, Dualchrome1, isolated from a cosmopolitan green alga.</title>
        <authorList>
            <person name="Suzuki S."/>
            <person name="Kawachi M."/>
        </authorList>
    </citation>
    <scope>NUCLEOTIDE SEQUENCE</scope>
    <source>
        <strain evidence="11">NIES 2893</strain>
    </source>
</reference>
<dbReference type="PANTHER" id="PTHR13693:SF102">
    <property type="entry name" value="2-AMINO-3-KETOBUTYRATE COENZYME A LIGASE, MITOCHONDRIAL"/>
    <property type="match status" value="1"/>
</dbReference>
<dbReference type="SUPFAM" id="SSF53383">
    <property type="entry name" value="PLP-dependent transferases"/>
    <property type="match status" value="1"/>
</dbReference>
<evidence type="ECO:0000256" key="4">
    <source>
        <dbReference type="ARBA" id="ARBA00008392"/>
    </source>
</evidence>
<dbReference type="NCBIfam" id="NF005394">
    <property type="entry name" value="PRK06939.1"/>
    <property type="match status" value="1"/>
</dbReference>
<dbReference type="InterPro" id="IPR011282">
    <property type="entry name" value="2am3keto_CoA_ligase"/>
</dbReference>
<dbReference type="Gene3D" id="3.90.1150.10">
    <property type="entry name" value="Aspartate Aminotransferase, domain 1"/>
    <property type="match status" value="1"/>
</dbReference>
<comment type="pathway">
    <text evidence="2">Lipid metabolism; sphingolipid metabolism.</text>
</comment>
<dbReference type="GO" id="GO:0006567">
    <property type="term" value="P:L-threonine catabolic process"/>
    <property type="evidence" value="ECO:0007669"/>
    <property type="project" value="InterPro"/>
</dbReference>